<accession>A0ACD5GY89</accession>
<proteinExistence type="predicted"/>
<name>A0ACD5GY89_9CYAN</name>
<gene>
    <name evidence="1" type="ORF">BH720_009950</name>
</gene>
<keyword evidence="2" id="KW-1185">Reference proteome</keyword>
<organism evidence="1 2">
    <name type="scientific">Desertifilum tharense IPPAS B-1220</name>
    <dbReference type="NCBI Taxonomy" id="1781255"/>
    <lineage>
        <taxon>Bacteria</taxon>
        <taxon>Bacillati</taxon>
        <taxon>Cyanobacteriota</taxon>
        <taxon>Cyanophyceae</taxon>
        <taxon>Desertifilales</taxon>
        <taxon>Desertifilaceae</taxon>
        <taxon>Desertifilum</taxon>
    </lineage>
</organism>
<reference evidence="1 2" key="1">
    <citation type="journal article" date="2016" name="Genome Announc.">
        <title>Draft Genome Sequence of the Thermotolerant Cyanobacterium Desertifilum sp. IPPAS B-1220.</title>
        <authorList>
            <person name="Mironov K.S."/>
            <person name="Sinetova M.A."/>
            <person name="Bolatkhan K."/>
            <person name="Zayadan B.K."/>
            <person name="Ustinova V.V."/>
            <person name="Kupriyanova E.V."/>
            <person name="Skrypnik A.N."/>
            <person name="Gogoleva N.E."/>
            <person name="Gogolev Y.V."/>
            <person name="Los D.A."/>
        </authorList>
    </citation>
    <scope>NUCLEOTIDE SEQUENCE [LARGE SCALE GENOMIC DNA]</scope>
    <source>
        <strain evidence="1 2">IPPAS B-1220</strain>
    </source>
</reference>
<protein>
    <submittedName>
        <fullName evidence="1">Efflux RND transporter periplasmic adaptor subunit</fullName>
    </submittedName>
</protein>
<evidence type="ECO:0000313" key="1">
    <source>
        <dbReference type="EMBL" id="XPM65823.1"/>
    </source>
</evidence>
<sequence>MRPGDEILRLGDFSQVKVAVQISELELSNIRTGQSVEVRLDAFPNNTFNGVVSRISPAADPVVPSRPG</sequence>
<dbReference type="Proteomes" id="UP000095472">
    <property type="component" value="Chromosome"/>
</dbReference>
<dbReference type="EMBL" id="CP182909">
    <property type="protein sequence ID" value="XPM65823.1"/>
    <property type="molecule type" value="Genomic_DNA"/>
</dbReference>
<evidence type="ECO:0000313" key="2">
    <source>
        <dbReference type="Proteomes" id="UP000095472"/>
    </source>
</evidence>